<feature type="region of interest" description="Disordered" evidence="1">
    <location>
        <begin position="1"/>
        <end position="30"/>
    </location>
</feature>
<evidence type="ECO:0000256" key="1">
    <source>
        <dbReference type="SAM" id="MobiDB-lite"/>
    </source>
</evidence>
<gene>
    <name evidence="2" type="ORF">EK21DRAFT_107393</name>
</gene>
<reference evidence="2" key="1">
    <citation type="journal article" date="2020" name="Stud. Mycol.">
        <title>101 Dothideomycetes genomes: a test case for predicting lifestyles and emergence of pathogens.</title>
        <authorList>
            <person name="Haridas S."/>
            <person name="Albert R."/>
            <person name="Binder M."/>
            <person name="Bloem J."/>
            <person name="Labutti K."/>
            <person name="Salamov A."/>
            <person name="Andreopoulos B."/>
            <person name="Baker S."/>
            <person name="Barry K."/>
            <person name="Bills G."/>
            <person name="Bluhm B."/>
            <person name="Cannon C."/>
            <person name="Castanera R."/>
            <person name="Culley D."/>
            <person name="Daum C."/>
            <person name="Ezra D."/>
            <person name="Gonzalez J."/>
            <person name="Henrissat B."/>
            <person name="Kuo A."/>
            <person name="Liang C."/>
            <person name="Lipzen A."/>
            <person name="Lutzoni F."/>
            <person name="Magnuson J."/>
            <person name="Mondo S."/>
            <person name="Nolan M."/>
            <person name="Ohm R."/>
            <person name="Pangilinan J."/>
            <person name="Park H.-J."/>
            <person name="Ramirez L."/>
            <person name="Alfaro M."/>
            <person name="Sun H."/>
            <person name="Tritt A."/>
            <person name="Yoshinaga Y."/>
            <person name="Zwiers L.-H."/>
            <person name="Turgeon B."/>
            <person name="Goodwin S."/>
            <person name="Spatafora J."/>
            <person name="Crous P."/>
            <person name="Grigoriev I."/>
        </authorList>
    </citation>
    <scope>NUCLEOTIDE SEQUENCE</scope>
    <source>
        <strain evidence="2">CBS 110217</strain>
    </source>
</reference>
<sequence>MGRWYVDQRGPTKPHNPEPSSSRTESMPDDEVEFVYETYRGKELVDLDDDDSSIISIPEPVFVRGGHFRMMDLPAELRVYIYQFLLPYNLVLSHARIDGPYARGVRRETRWQIAPKTKDGKSVPMLIGPQRSYYSIPLGQYEHWLRVETSLLLVNKEISNEARELKVAVRIAIMPRVPFHHRPTYMPSTPNKYMFGLESLATLRGIKDVRITGVADWYAQYLQLCIQGKGVEVLETDWPPVKVKRNMSRTTWTKKSKMAWITTRK</sequence>
<proteinExistence type="predicted"/>
<dbReference type="AlphaFoldDB" id="A0A9P4LRF7"/>
<organism evidence="2 3">
    <name type="scientific">Setomelanomma holmii</name>
    <dbReference type="NCBI Taxonomy" id="210430"/>
    <lineage>
        <taxon>Eukaryota</taxon>
        <taxon>Fungi</taxon>
        <taxon>Dikarya</taxon>
        <taxon>Ascomycota</taxon>
        <taxon>Pezizomycotina</taxon>
        <taxon>Dothideomycetes</taxon>
        <taxon>Pleosporomycetidae</taxon>
        <taxon>Pleosporales</taxon>
        <taxon>Pleosporineae</taxon>
        <taxon>Phaeosphaeriaceae</taxon>
        <taxon>Setomelanomma</taxon>
    </lineage>
</organism>
<comment type="caution">
    <text evidence="2">The sequence shown here is derived from an EMBL/GenBank/DDBJ whole genome shotgun (WGS) entry which is preliminary data.</text>
</comment>
<dbReference type="Proteomes" id="UP000799777">
    <property type="component" value="Unassembled WGS sequence"/>
</dbReference>
<evidence type="ECO:0000313" key="3">
    <source>
        <dbReference type="Proteomes" id="UP000799777"/>
    </source>
</evidence>
<accession>A0A9P4LRF7</accession>
<evidence type="ECO:0000313" key="2">
    <source>
        <dbReference type="EMBL" id="KAF2035268.1"/>
    </source>
</evidence>
<name>A0A9P4LRF7_9PLEO</name>
<protein>
    <submittedName>
        <fullName evidence="2">Uncharacterized protein</fullName>
    </submittedName>
</protein>
<keyword evidence="3" id="KW-1185">Reference proteome</keyword>
<dbReference type="OrthoDB" id="5413827at2759"/>
<dbReference type="EMBL" id="ML978158">
    <property type="protein sequence ID" value="KAF2035268.1"/>
    <property type="molecule type" value="Genomic_DNA"/>
</dbReference>